<reference evidence="11" key="1">
    <citation type="submission" date="2021-02" db="EMBL/GenBank/DDBJ databases">
        <authorList>
            <person name="Syme A R."/>
            <person name="Syme A R."/>
            <person name="Moolhuijzen P."/>
        </authorList>
    </citation>
    <scope>NUCLEOTIDE SEQUENCE</scope>
    <source>
        <strain evidence="11">W1-1</strain>
    </source>
</reference>
<keyword evidence="3" id="KW-1003">Cell membrane</keyword>
<evidence type="ECO:0000256" key="10">
    <source>
        <dbReference type="SAM" id="Phobius"/>
    </source>
</evidence>
<dbReference type="AlphaFoldDB" id="A0A6S6VWK4"/>
<dbReference type="Proteomes" id="UP000472372">
    <property type="component" value="Chromosome 3"/>
</dbReference>
<evidence type="ECO:0000256" key="8">
    <source>
        <dbReference type="ARBA" id="ARBA00035585"/>
    </source>
</evidence>
<keyword evidence="6 10" id="KW-0472">Membrane</keyword>
<comment type="subcellular location">
    <subcellularLocation>
        <location evidence="2">Cell membrane</location>
        <topology evidence="2">Multi-pass membrane protein</topology>
    </subcellularLocation>
</comment>
<comment type="catalytic activity">
    <reaction evidence="8">
        <text>fluoride(in) = fluoride(out)</text>
        <dbReference type="Rhea" id="RHEA:76159"/>
        <dbReference type="ChEBI" id="CHEBI:17051"/>
    </reaction>
    <physiologicalReaction direction="left-to-right" evidence="8">
        <dbReference type="Rhea" id="RHEA:76160"/>
    </physiologicalReaction>
</comment>
<feature type="compositionally biased region" description="Basic and acidic residues" evidence="9">
    <location>
        <begin position="84"/>
        <end position="99"/>
    </location>
</feature>
<feature type="transmembrane region" description="Helical" evidence="10">
    <location>
        <begin position="319"/>
        <end position="340"/>
    </location>
</feature>
<feature type="transmembrane region" description="Helical" evidence="10">
    <location>
        <begin position="378"/>
        <end position="398"/>
    </location>
</feature>
<dbReference type="EMBL" id="HG992979">
    <property type="protein sequence ID" value="CAE7020200.1"/>
    <property type="molecule type" value="Genomic_DNA"/>
</dbReference>
<proteinExistence type="inferred from homology"/>
<accession>A0A6S6VWK4</accession>
<gene>
    <name evidence="11" type="ORF">PTTW11_03026</name>
</gene>
<evidence type="ECO:0000256" key="5">
    <source>
        <dbReference type="ARBA" id="ARBA00022989"/>
    </source>
</evidence>
<organism evidence="11 12">
    <name type="scientific">Pyrenophora teres f. teres</name>
    <dbReference type="NCBI Taxonomy" id="97479"/>
    <lineage>
        <taxon>Eukaryota</taxon>
        <taxon>Fungi</taxon>
        <taxon>Dikarya</taxon>
        <taxon>Ascomycota</taxon>
        <taxon>Pezizomycotina</taxon>
        <taxon>Dothideomycetes</taxon>
        <taxon>Pleosporomycetidae</taxon>
        <taxon>Pleosporales</taxon>
        <taxon>Pleosporineae</taxon>
        <taxon>Pleosporaceae</taxon>
        <taxon>Pyrenophora</taxon>
    </lineage>
</organism>
<dbReference type="PANTHER" id="PTHR28259:SF1">
    <property type="entry name" value="FLUORIDE EXPORT PROTEIN 1-RELATED"/>
    <property type="match status" value="1"/>
</dbReference>
<dbReference type="GO" id="GO:1903425">
    <property type="term" value="F:fluoride transmembrane transporter activity"/>
    <property type="evidence" value="ECO:0007669"/>
    <property type="project" value="TreeGrafter"/>
</dbReference>
<sequence length="589" mass="64597">MASAADDGRTQQREYHFNSQRSSHRSSLRLEDPPAEPQTTRSRTHSELRTLSSHFDLDDKTEYDRAESINSASSPAPNVPYTRQQRERPDTAKRRDRSSIGRRISRSTTDSRIARLREGEEPLASDQWLNLYNETALPPTLPTPLRSPRPRGHSGLSDPTPREASQARRSRISDRIFPSSSASQLDITALPSMTPVKEDDYKEHYVRSHRTPEAQKASRLATELYTLSYLIFFSIWGTLARLGLQALTFYPGAPVIFSELWANVAGTFIMAFLSEDRRLFAAEWGNEPVVPEPGADEPASATAATRQAKARHAKAKKTIPMYIGLATGFCGSFTSFSSFMRDIFLALSNDLQSPINHPYPANLPPPSFSTTLPRNGGYSFLAICATVILTIATCFAALKVGSHLALALDPWTPTLPFRLTRRILDPVFVLLACGVWLGAVAMAAVPPHNAWRSQALFACVFAPLGAILRYYLSLHMNPLSPHFPLGTFTVNVLGTAVLGMAFDLQHVQLSSTGLVGGGLLGCQILQAIMDGFCGCLTTVSTWIVELDSLPRGHAYAYGGGSVVAGLALLLVIMGSVRWTLGWHDLLCLV</sequence>
<feature type="compositionally biased region" description="Basic and acidic residues" evidence="9">
    <location>
        <begin position="55"/>
        <end position="67"/>
    </location>
</feature>
<dbReference type="HAMAP" id="MF_00454">
    <property type="entry name" value="FluC"/>
    <property type="match status" value="1"/>
</dbReference>
<evidence type="ECO:0000256" key="3">
    <source>
        <dbReference type="ARBA" id="ARBA00022475"/>
    </source>
</evidence>
<feature type="transmembrane region" description="Helical" evidence="10">
    <location>
        <begin position="483"/>
        <end position="504"/>
    </location>
</feature>
<name>A0A6S6VWK4_9PLEO</name>
<evidence type="ECO:0000256" key="6">
    <source>
        <dbReference type="ARBA" id="ARBA00023136"/>
    </source>
</evidence>
<dbReference type="GO" id="GO:0005886">
    <property type="term" value="C:plasma membrane"/>
    <property type="evidence" value="ECO:0007669"/>
    <property type="project" value="UniProtKB-SubCell"/>
</dbReference>
<evidence type="ECO:0000256" key="7">
    <source>
        <dbReference type="ARBA" id="ARBA00035120"/>
    </source>
</evidence>
<evidence type="ECO:0000256" key="2">
    <source>
        <dbReference type="ARBA" id="ARBA00004651"/>
    </source>
</evidence>
<keyword evidence="4 10" id="KW-0812">Transmembrane</keyword>
<comment type="function">
    <text evidence="1">Fluoride channel required for the rapid expulsion of cytoplasmic fluoride.</text>
</comment>
<feature type="transmembrane region" description="Helical" evidence="10">
    <location>
        <begin position="224"/>
        <end position="244"/>
    </location>
</feature>
<evidence type="ECO:0000256" key="1">
    <source>
        <dbReference type="ARBA" id="ARBA00002598"/>
    </source>
</evidence>
<evidence type="ECO:0000313" key="11">
    <source>
        <dbReference type="EMBL" id="CAE7020200.1"/>
    </source>
</evidence>
<feature type="transmembrane region" description="Helical" evidence="10">
    <location>
        <begin position="250"/>
        <end position="273"/>
    </location>
</feature>
<protein>
    <submittedName>
        <fullName evidence="11">CrcB</fullName>
    </submittedName>
</protein>
<feature type="transmembrane region" description="Helical" evidence="10">
    <location>
        <begin position="556"/>
        <end position="576"/>
    </location>
</feature>
<dbReference type="InterPro" id="IPR003691">
    <property type="entry name" value="FluC"/>
</dbReference>
<dbReference type="Pfam" id="PF02537">
    <property type="entry name" value="CRCB"/>
    <property type="match status" value="2"/>
</dbReference>
<feature type="transmembrane region" description="Helical" evidence="10">
    <location>
        <begin position="524"/>
        <end position="544"/>
    </location>
</feature>
<feature type="region of interest" description="Disordered" evidence="9">
    <location>
        <begin position="139"/>
        <end position="173"/>
    </location>
</feature>
<feature type="transmembrane region" description="Helical" evidence="10">
    <location>
        <begin position="451"/>
        <end position="471"/>
    </location>
</feature>
<feature type="compositionally biased region" description="Basic and acidic residues" evidence="9">
    <location>
        <begin position="1"/>
        <end position="16"/>
    </location>
</feature>
<feature type="region of interest" description="Disordered" evidence="9">
    <location>
        <begin position="1"/>
        <end position="118"/>
    </location>
</feature>
<evidence type="ECO:0000313" key="12">
    <source>
        <dbReference type="Proteomes" id="UP000472372"/>
    </source>
</evidence>
<evidence type="ECO:0000256" key="4">
    <source>
        <dbReference type="ARBA" id="ARBA00022692"/>
    </source>
</evidence>
<comment type="similarity">
    <text evidence="7">Belongs to the fluoride channel Fluc/FEX (TC 1.A.43) family.</text>
</comment>
<evidence type="ECO:0000256" key="9">
    <source>
        <dbReference type="SAM" id="MobiDB-lite"/>
    </source>
</evidence>
<keyword evidence="5 10" id="KW-1133">Transmembrane helix</keyword>
<dbReference type="PANTHER" id="PTHR28259">
    <property type="entry name" value="FLUORIDE EXPORT PROTEIN 1-RELATED"/>
    <property type="match status" value="1"/>
</dbReference>
<feature type="transmembrane region" description="Helical" evidence="10">
    <location>
        <begin position="427"/>
        <end position="445"/>
    </location>
</feature>